<name>A0AAW9SQI2_9RHOB</name>
<sequence length="149" mass="17033">MPLRRFALSLCRSPDLADDLVQTTVERAIAARDRYDCTQRLEPWLFRILRNAWLDVMRRRKTRGTEVDVIDSPDVMAVDGRQITDARLMLNATEKALDELPDEQREVILLVCYEELSYAEAASVLDIPRGTVMSRLARGRMALAKKLGI</sequence>
<gene>
    <name evidence="7" type="ORF">ABFB10_23080</name>
</gene>
<dbReference type="CDD" id="cd06171">
    <property type="entry name" value="Sigma70_r4"/>
    <property type="match status" value="1"/>
</dbReference>
<dbReference type="AlphaFoldDB" id="A0AAW9SQI2"/>
<feature type="domain" description="RNA polymerase sigma factor 70 region 4 type 2" evidence="6">
    <location>
        <begin position="92"/>
        <end position="143"/>
    </location>
</feature>
<comment type="caution">
    <text evidence="7">The sequence shown here is derived from an EMBL/GenBank/DDBJ whole genome shotgun (WGS) entry which is preliminary data.</text>
</comment>
<keyword evidence="4" id="KW-0804">Transcription</keyword>
<dbReference type="NCBIfam" id="TIGR02937">
    <property type="entry name" value="sigma70-ECF"/>
    <property type="match status" value="1"/>
</dbReference>
<dbReference type="Pfam" id="PF04542">
    <property type="entry name" value="Sigma70_r2"/>
    <property type="match status" value="1"/>
</dbReference>
<dbReference type="SUPFAM" id="SSF88946">
    <property type="entry name" value="Sigma2 domain of RNA polymerase sigma factors"/>
    <property type="match status" value="1"/>
</dbReference>
<dbReference type="InterPro" id="IPR036388">
    <property type="entry name" value="WH-like_DNA-bd_sf"/>
</dbReference>
<evidence type="ECO:0000256" key="1">
    <source>
        <dbReference type="ARBA" id="ARBA00010641"/>
    </source>
</evidence>
<dbReference type="InterPro" id="IPR007627">
    <property type="entry name" value="RNA_pol_sigma70_r2"/>
</dbReference>
<dbReference type="Gene3D" id="1.10.1740.10">
    <property type="match status" value="1"/>
</dbReference>
<dbReference type="PANTHER" id="PTHR43133">
    <property type="entry name" value="RNA POLYMERASE ECF-TYPE SIGMA FACTO"/>
    <property type="match status" value="1"/>
</dbReference>
<organism evidence="7 8">
    <name type="scientific">Ponticoccus litoralis</name>
    <dbReference type="NCBI Taxonomy" id="422297"/>
    <lineage>
        <taxon>Bacteria</taxon>
        <taxon>Pseudomonadati</taxon>
        <taxon>Pseudomonadota</taxon>
        <taxon>Alphaproteobacteria</taxon>
        <taxon>Rhodobacterales</taxon>
        <taxon>Roseobacteraceae</taxon>
        <taxon>Ponticoccus</taxon>
    </lineage>
</organism>
<dbReference type="PANTHER" id="PTHR43133:SF25">
    <property type="entry name" value="RNA POLYMERASE SIGMA FACTOR RFAY-RELATED"/>
    <property type="match status" value="1"/>
</dbReference>
<dbReference type="Gene3D" id="1.10.10.10">
    <property type="entry name" value="Winged helix-like DNA-binding domain superfamily/Winged helix DNA-binding domain"/>
    <property type="match status" value="1"/>
</dbReference>
<dbReference type="EMBL" id="JBDNCH010000004">
    <property type="protein sequence ID" value="MEN9063454.1"/>
    <property type="molecule type" value="Genomic_DNA"/>
</dbReference>
<dbReference type="GO" id="GO:0016987">
    <property type="term" value="F:sigma factor activity"/>
    <property type="evidence" value="ECO:0007669"/>
    <property type="project" value="UniProtKB-KW"/>
</dbReference>
<proteinExistence type="inferred from homology"/>
<dbReference type="GO" id="GO:0006352">
    <property type="term" value="P:DNA-templated transcription initiation"/>
    <property type="evidence" value="ECO:0007669"/>
    <property type="project" value="InterPro"/>
</dbReference>
<protein>
    <submittedName>
        <fullName evidence="7">RNA polymerase sigma factor</fullName>
    </submittedName>
</protein>
<dbReference type="InterPro" id="IPR014284">
    <property type="entry name" value="RNA_pol_sigma-70_dom"/>
</dbReference>
<reference evidence="7 8" key="1">
    <citation type="submission" date="2024-05" db="EMBL/GenBank/DDBJ databases">
        <title>Genome sequence of Ponticoccus litoralis KCCM 90028.</title>
        <authorList>
            <person name="Kim J.M."/>
            <person name="Lee J.K."/>
            <person name="Choi B.J."/>
            <person name="Bayburt H."/>
            <person name="Baek J.H."/>
            <person name="Jeon C.O."/>
        </authorList>
    </citation>
    <scope>NUCLEOTIDE SEQUENCE [LARGE SCALE GENOMIC DNA]</scope>
    <source>
        <strain evidence="7 8">KCCM 90028</strain>
    </source>
</reference>
<evidence type="ECO:0000313" key="8">
    <source>
        <dbReference type="Proteomes" id="UP001428774"/>
    </source>
</evidence>
<keyword evidence="3" id="KW-0731">Sigma factor</keyword>
<comment type="similarity">
    <text evidence="1">Belongs to the sigma-70 factor family. ECF subfamily.</text>
</comment>
<dbReference type="Proteomes" id="UP001428774">
    <property type="component" value="Unassembled WGS sequence"/>
</dbReference>
<evidence type="ECO:0000313" key="7">
    <source>
        <dbReference type="EMBL" id="MEN9063454.1"/>
    </source>
</evidence>
<evidence type="ECO:0000256" key="2">
    <source>
        <dbReference type="ARBA" id="ARBA00023015"/>
    </source>
</evidence>
<dbReference type="InterPro" id="IPR013324">
    <property type="entry name" value="RNA_pol_sigma_r3/r4-like"/>
</dbReference>
<evidence type="ECO:0000259" key="5">
    <source>
        <dbReference type="Pfam" id="PF04542"/>
    </source>
</evidence>
<dbReference type="Pfam" id="PF08281">
    <property type="entry name" value="Sigma70_r4_2"/>
    <property type="match status" value="1"/>
</dbReference>
<evidence type="ECO:0000256" key="3">
    <source>
        <dbReference type="ARBA" id="ARBA00023082"/>
    </source>
</evidence>
<accession>A0AAW9SQI2</accession>
<evidence type="ECO:0000256" key="4">
    <source>
        <dbReference type="ARBA" id="ARBA00023163"/>
    </source>
</evidence>
<dbReference type="RefSeq" id="WP_347168532.1">
    <property type="nucleotide sequence ID" value="NZ_JBDNCH010000004.1"/>
</dbReference>
<dbReference type="InterPro" id="IPR013249">
    <property type="entry name" value="RNA_pol_sigma70_r4_t2"/>
</dbReference>
<evidence type="ECO:0000259" key="6">
    <source>
        <dbReference type="Pfam" id="PF08281"/>
    </source>
</evidence>
<dbReference type="GO" id="GO:0003677">
    <property type="term" value="F:DNA binding"/>
    <property type="evidence" value="ECO:0007669"/>
    <property type="project" value="InterPro"/>
</dbReference>
<keyword evidence="8" id="KW-1185">Reference proteome</keyword>
<dbReference type="InterPro" id="IPR013325">
    <property type="entry name" value="RNA_pol_sigma_r2"/>
</dbReference>
<keyword evidence="2" id="KW-0805">Transcription regulation</keyword>
<dbReference type="InterPro" id="IPR039425">
    <property type="entry name" value="RNA_pol_sigma-70-like"/>
</dbReference>
<feature type="domain" description="RNA polymerase sigma-70 region 2" evidence="5">
    <location>
        <begin position="3"/>
        <end position="61"/>
    </location>
</feature>
<dbReference type="SUPFAM" id="SSF88659">
    <property type="entry name" value="Sigma3 and sigma4 domains of RNA polymerase sigma factors"/>
    <property type="match status" value="1"/>
</dbReference>